<evidence type="ECO:0000256" key="11">
    <source>
        <dbReference type="SAM" id="MobiDB-lite"/>
    </source>
</evidence>
<feature type="compositionally biased region" description="Basic and acidic residues" evidence="11">
    <location>
        <begin position="805"/>
        <end position="818"/>
    </location>
</feature>
<evidence type="ECO:0000256" key="10">
    <source>
        <dbReference type="PROSITE-ProRule" id="PRU01131"/>
    </source>
</evidence>
<dbReference type="GO" id="GO:0004386">
    <property type="term" value="F:helicase activity"/>
    <property type="evidence" value="ECO:0007669"/>
    <property type="project" value="UniProtKB-KW"/>
</dbReference>
<keyword evidence="8" id="KW-0067">ATP-binding</keyword>
<dbReference type="SUPFAM" id="SSF52540">
    <property type="entry name" value="P-loop containing nucleoside triphosphate hydrolases"/>
    <property type="match status" value="2"/>
</dbReference>
<evidence type="ECO:0000259" key="12">
    <source>
        <dbReference type="PROSITE" id="PS51194"/>
    </source>
</evidence>
<feature type="region of interest" description="Disordered" evidence="11">
    <location>
        <begin position="380"/>
        <end position="450"/>
    </location>
</feature>
<dbReference type="InterPro" id="IPR049730">
    <property type="entry name" value="SNF2/RAD54-like_C"/>
</dbReference>
<feature type="compositionally biased region" description="Basic and acidic residues" evidence="11">
    <location>
        <begin position="401"/>
        <end position="429"/>
    </location>
</feature>
<dbReference type="PROSITE" id="PS51194">
    <property type="entry name" value="HELICASE_CTER"/>
    <property type="match status" value="1"/>
</dbReference>
<evidence type="ECO:0000256" key="2">
    <source>
        <dbReference type="ARBA" id="ARBA00009374"/>
    </source>
</evidence>
<feature type="domain" description="FLZ-type" evidence="13">
    <location>
        <begin position="20"/>
        <end position="64"/>
    </location>
</feature>
<organism evidence="14 15">
    <name type="scientific">Dorcoceras hygrometricum</name>
    <dbReference type="NCBI Taxonomy" id="472368"/>
    <lineage>
        <taxon>Eukaryota</taxon>
        <taxon>Viridiplantae</taxon>
        <taxon>Streptophyta</taxon>
        <taxon>Embryophyta</taxon>
        <taxon>Tracheophyta</taxon>
        <taxon>Spermatophyta</taxon>
        <taxon>Magnoliopsida</taxon>
        <taxon>eudicotyledons</taxon>
        <taxon>Gunneridae</taxon>
        <taxon>Pentapetalae</taxon>
        <taxon>asterids</taxon>
        <taxon>lamiids</taxon>
        <taxon>Lamiales</taxon>
        <taxon>Gesneriaceae</taxon>
        <taxon>Didymocarpoideae</taxon>
        <taxon>Trichosporeae</taxon>
        <taxon>Loxocarpinae</taxon>
        <taxon>Dorcoceras</taxon>
    </lineage>
</organism>
<dbReference type="Pfam" id="PF00271">
    <property type="entry name" value="Helicase_C"/>
    <property type="match status" value="1"/>
</dbReference>
<dbReference type="GO" id="GO:0005524">
    <property type="term" value="F:ATP binding"/>
    <property type="evidence" value="ECO:0007669"/>
    <property type="project" value="UniProtKB-KW"/>
</dbReference>
<protein>
    <submittedName>
        <fullName evidence="14">Chromatin remodeling 40</fullName>
    </submittedName>
</protein>
<dbReference type="InterPro" id="IPR001650">
    <property type="entry name" value="Helicase_C-like"/>
</dbReference>
<dbReference type="Gene3D" id="3.40.50.10810">
    <property type="entry name" value="Tandem AAA-ATPase domain"/>
    <property type="match status" value="1"/>
</dbReference>
<name>A0A2Z7DDI6_9LAMI</name>
<dbReference type="CDD" id="cd18793">
    <property type="entry name" value="SF2_C_SNF"/>
    <property type="match status" value="1"/>
</dbReference>
<keyword evidence="9" id="KW-0539">Nucleus</keyword>
<accession>A0A2Z7DDI6</accession>
<evidence type="ECO:0000256" key="5">
    <source>
        <dbReference type="ARBA" id="ARBA00022771"/>
    </source>
</evidence>
<dbReference type="Gene3D" id="3.40.50.300">
    <property type="entry name" value="P-loop containing nucleotide triphosphate hydrolases"/>
    <property type="match status" value="1"/>
</dbReference>
<evidence type="ECO:0000313" key="14">
    <source>
        <dbReference type="EMBL" id="KZV57949.1"/>
    </source>
</evidence>
<evidence type="ECO:0000256" key="3">
    <source>
        <dbReference type="ARBA" id="ARBA00022723"/>
    </source>
</evidence>
<evidence type="ECO:0000256" key="6">
    <source>
        <dbReference type="ARBA" id="ARBA00022801"/>
    </source>
</evidence>
<dbReference type="GO" id="GO:0080188">
    <property type="term" value="P:gene silencing by siRNA-directed DNA methylation"/>
    <property type="evidence" value="ECO:0007669"/>
    <property type="project" value="InterPro"/>
</dbReference>
<dbReference type="InterPro" id="IPR044567">
    <property type="entry name" value="CLSY/DRD1"/>
</dbReference>
<dbReference type="InterPro" id="IPR027417">
    <property type="entry name" value="P-loop_NTPase"/>
</dbReference>
<feature type="compositionally biased region" description="Basic and acidic residues" evidence="11">
    <location>
        <begin position="530"/>
        <end position="549"/>
    </location>
</feature>
<feature type="domain" description="Helicase C-terminal" evidence="12">
    <location>
        <begin position="1389"/>
        <end position="1548"/>
    </location>
</feature>
<comment type="subcellular location">
    <subcellularLocation>
        <location evidence="1">Nucleus</location>
    </subcellularLocation>
</comment>
<keyword evidence="7" id="KW-0347">Helicase</keyword>
<dbReference type="InterPro" id="IPR038718">
    <property type="entry name" value="SNF2-like_sf"/>
</dbReference>
<feature type="region of interest" description="Disordered" evidence="11">
    <location>
        <begin position="835"/>
        <end position="855"/>
    </location>
</feature>
<evidence type="ECO:0000256" key="1">
    <source>
        <dbReference type="ARBA" id="ARBA00004123"/>
    </source>
</evidence>
<gene>
    <name evidence="14" type="ORF">F511_12105</name>
</gene>
<keyword evidence="5" id="KW-0862">Zinc</keyword>
<dbReference type="GO" id="GO:0008270">
    <property type="term" value="F:zinc ion binding"/>
    <property type="evidence" value="ECO:0007669"/>
    <property type="project" value="UniProtKB-KW"/>
</dbReference>
<proteinExistence type="inferred from homology"/>
<dbReference type="PANTHER" id="PTHR45821">
    <property type="entry name" value="SNF2 DOMAIN-CONTAINING PROTEIN CLASSY 2-RELATED"/>
    <property type="match status" value="1"/>
</dbReference>
<dbReference type="PROSITE" id="PS51795">
    <property type="entry name" value="ZF_FLZ"/>
    <property type="match status" value="1"/>
</dbReference>
<dbReference type="Proteomes" id="UP000250235">
    <property type="component" value="Unassembled WGS sequence"/>
</dbReference>
<dbReference type="Pfam" id="PF00176">
    <property type="entry name" value="SNF2-rel_dom"/>
    <property type="match status" value="1"/>
</dbReference>
<feature type="region of interest" description="Disordered" evidence="11">
    <location>
        <begin position="515"/>
        <end position="558"/>
    </location>
</feature>
<feature type="compositionally biased region" description="Basic and acidic residues" evidence="11">
    <location>
        <begin position="786"/>
        <end position="798"/>
    </location>
</feature>
<dbReference type="EMBL" id="KQ987224">
    <property type="protein sequence ID" value="KZV57949.1"/>
    <property type="molecule type" value="Genomic_DNA"/>
</dbReference>
<dbReference type="GO" id="GO:0005634">
    <property type="term" value="C:nucleus"/>
    <property type="evidence" value="ECO:0007669"/>
    <property type="project" value="UniProtKB-SubCell"/>
</dbReference>
<feature type="compositionally biased region" description="Polar residues" evidence="11">
    <location>
        <begin position="120"/>
        <end position="133"/>
    </location>
</feature>
<keyword evidence="4" id="KW-0547">Nucleotide-binding</keyword>
<keyword evidence="5" id="KW-0863">Zinc-finger</keyword>
<dbReference type="Pfam" id="PF04570">
    <property type="entry name" value="zf-FLZ"/>
    <property type="match status" value="1"/>
</dbReference>
<evidence type="ECO:0000259" key="13">
    <source>
        <dbReference type="PROSITE" id="PS51795"/>
    </source>
</evidence>
<keyword evidence="15" id="KW-1185">Reference proteome</keyword>
<dbReference type="PANTHER" id="PTHR45821:SF25">
    <property type="entry name" value="HELICASE ATP-BINDING DOMAIN-CONTAINING PROTEIN"/>
    <property type="match status" value="1"/>
</dbReference>
<sequence>MRSTAAVYYSGRENEHLKPHFLDSCFLCHKHLSQNSDIFMYRGNTPFCSQECRQEQIEMDESIEKRWKRGEGTGSGRDDELEIIARKVVGVSTSRYRNLSRGSGGNGISSRRDKEAVVGQSRSQVPSFKNANPGSYGGFGDQGRGRLGKRKRSEIDLTPRFYCDIGSDDECMNSNDTEIQRIDEAEFRNKRTHSMPRHSTRKELEEDYTAAASRKHVAGCNDIHMDLQDIEIEIINKAEFMKTKSRSLSKIRTSTRLESNEGCSSADHKKTTEWMGKKIFRAGHCGSIFPENTGSDSNIWLLDGSSSVVKIGEGNGHEGIVPNDVEVEEIDEAEFRTEKPHDISKIGSANRQKIDEGYVTTPRKSVDGLRKNISSSALCGSLSPKDANSDSNQGQPNKWRPCVEKGNDNEDIDPEKVEIERIDEAEFRNKNTHSAPKMAPSTREKQNERYSKKVKCVNKRICNFQSSSLFLGDVSVDSNGDLDKSSSFLKKGNVDEDMDPEEVEILRIDEAEFRHKKTHSVPKGTPSTRQKLDKRYSAVTSKKEVKSSVDESPSTRQKLDKRYYAVTSRKEVKSADVVSVDPDGDPYKSSSFGKKAMANEESEIMGKKCIKTGDPTYFRRKKKYQEWDKNLHDVKTRGICSSGSEHDNKLGVANHTRSKTRMVKKSADVDKYSSSSESTFKSLDDEDFTVDSSSLSGSWESKYNDMQEIETVKVSAAKCSDCGMQARTALRRSSKKWHFPNLCRKEAKCNQLASQEQEYPFRKKQLHLDASSKRNSKGTSYNPNKVLEENYDKNKNLCDDSNDEEVFKNKNDGMKENLPKCPNLEQLYTQKYDDEAGANDSTNQSKDEDSGPIDCGVQIGCSQASSGFHAHDKNKKLPMADETEQLRKRKQVLSTRYDFWKLLADSVLEKGQMPEERESDQGTKQAHVPDVQNNLSMKFRFEDELPNAVEKTNYEKEIEGLFAELDFSWVLAQIGSFDLPEVHNVDTYAHSEETQHARCARGDHKLFLQDEMGLRCIYCPHVELGPKDIFPKWVEKTCRLSGRTRSSEVGQLPKFDKLNLTSSVHDFTDFSNNGQGTVWDVKPGIKESMYKHQQEGFEFLWKNLAGSINLGELSSSDPSGVGGCIISHAPGTGKTRLTIVFIETYLKLFPSCRPVIIAPASMLLTWEQEFKKWNVEFPFYNLNNLEFSGNEDSSALQFFSGFSGQNKESIRMVKIYSWNSGRSILGISYSLYEKLAVRPAFADVLSQEKIFAAEMVTSKKMSRRKHEGKNAQSTSISKAINSAVEKLKLAMSPFVHVHKGTILQQSLPGLRDCVVLLKPPALQKSLIDRIEGLQSTFEFDHKVALISVHPYLLQFCGSVEKQRVGIDMGAIEATKLNPSEGVKTKFIFELVRLSLAMNEKVLIFSQYIQPLELIKDQLKENFKWVDGKQIFQMQGKLDQRQRQLMINIFNDPQSEAKVMLASTKCCSEGISLVGASRLVLLDVVWNPSVERQAISRAYRIGQKKYVYTYHLMTSGTTESEKYCRQSEKERLSELVFTSSSNEGEKHKHPATGIEDRILEEMVSHANLSAIFEKIINQPKDTDLIRTFCLTS</sequence>
<dbReference type="InterPro" id="IPR000330">
    <property type="entry name" value="SNF2_N"/>
</dbReference>
<dbReference type="OrthoDB" id="910932at2759"/>
<evidence type="ECO:0000256" key="8">
    <source>
        <dbReference type="ARBA" id="ARBA00022840"/>
    </source>
</evidence>
<dbReference type="SMART" id="SM00490">
    <property type="entry name" value="HELICc"/>
    <property type="match status" value="1"/>
</dbReference>
<feature type="region of interest" description="Disordered" evidence="11">
    <location>
        <begin position="643"/>
        <end position="667"/>
    </location>
</feature>
<feature type="zinc finger region" description="FLZ-type" evidence="10">
    <location>
        <begin position="20"/>
        <end position="64"/>
    </location>
</feature>
<evidence type="ECO:0000256" key="9">
    <source>
        <dbReference type="ARBA" id="ARBA00023242"/>
    </source>
</evidence>
<dbReference type="InterPro" id="IPR007650">
    <property type="entry name" value="Zf-FLZ_dom"/>
</dbReference>
<evidence type="ECO:0000313" key="15">
    <source>
        <dbReference type="Proteomes" id="UP000250235"/>
    </source>
</evidence>
<dbReference type="GO" id="GO:0016787">
    <property type="term" value="F:hydrolase activity"/>
    <property type="evidence" value="ECO:0007669"/>
    <property type="project" value="UniProtKB-KW"/>
</dbReference>
<evidence type="ECO:0000256" key="7">
    <source>
        <dbReference type="ARBA" id="ARBA00022806"/>
    </source>
</evidence>
<feature type="region of interest" description="Disordered" evidence="11">
    <location>
        <begin position="766"/>
        <end position="822"/>
    </location>
</feature>
<reference evidence="14 15" key="1">
    <citation type="journal article" date="2015" name="Proc. Natl. Acad. Sci. U.S.A.">
        <title>The resurrection genome of Boea hygrometrica: A blueprint for survival of dehydration.</title>
        <authorList>
            <person name="Xiao L."/>
            <person name="Yang G."/>
            <person name="Zhang L."/>
            <person name="Yang X."/>
            <person name="Zhao S."/>
            <person name="Ji Z."/>
            <person name="Zhou Q."/>
            <person name="Hu M."/>
            <person name="Wang Y."/>
            <person name="Chen M."/>
            <person name="Xu Y."/>
            <person name="Jin H."/>
            <person name="Xiao X."/>
            <person name="Hu G."/>
            <person name="Bao F."/>
            <person name="Hu Y."/>
            <person name="Wan P."/>
            <person name="Li L."/>
            <person name="Deng X."/>
            <person name="Kuang T."/>
            <person name="Xiang C."/>
            <person name="Zhu J.K."/>
            <person name="Oliver M.J."/>
            <person name="He Y."/>
        </authorList>
    </citation>
    <scope>NUCLEOTIDE SEQUENCE [LARGE SCALE GENOMIC DNA]</scope>
    <source>
        <strain evidence="15">cv. XS01</strain>
    </source>
</reference>
<comment type="similarity">
    <text evidence="2">Belongs to the FLZ family.</text>
</comment>
<keyword evidence="3" id="KW-0479">Metal-binding</keyword>
<keyword evidence="6" id="KW-0378">Hydrolase</keyword>
<feature type="region of interest" description="Disordered" evidence="11">
    <location>
        <begin position="98"/>
        <end position="149"/>
    </location>
</feature>
<evidence type="ECO:0000256" key="4">
    <source>
        <dbReference type="ARBA" id="ARBA00022741"/>
    </source>
</evidence>